<dbReference type="eggNOG" id="COG1083">
    <property type="taxonomic scope" value="Bacteria"/>
</dbReference>
<dbReference type="Gene3D" id="3.90.550.10">
    <property type="entry name" value="Spore Coat Polysaccharide Biosynthesis Protein SpsA, Chain A"/>
    <property type="match status" value="1"/>
</dbReference>
<keyword evidence="1" id="KW-0808">Transferase</keyword>
<keyword evidence="1" id="KW-0548">Nucleotidyltransferase</keyword>
<dbReference type="InterPro" id="IPR029044">
    <property type="entry name" value="Nucleotide-diphossugar_trans"/>
</dbReference>
<sequence length="233" mass="25640" precursor="true">MKQYAFIFARGGSKGLPRKNIRKLLGKPLILYSIETALKVADIDKVFISTDDDEIASIGLAAGAEVIPRPAQLADDTSPEWLAWQHAVTWVTEKYGKFDQFISLPATSPLRSVEDVESAIVKLNDSKADICISTTPASRSPYFNMIKETGSGYIELVNTDAGGAIYRRQDAPEVYDITTVVYVSTPNYVLRETSLFAGRVAHTIVPKDRAIDIDDIYDFKLAEAILSSKGQVC</sequence>
<dbReference type="RefSeq" id="WP_012143438.1">
    <property type="nucleotide sequence ID" value="NC_009831.1"/>
</dbReference>
<evidence type="ECO:0000313" key="1">
    <source>
        <dbReference type="EMBL" id="ABV37708.1"/>
    </source>
</evidence>
<dbReference type="OrthoDB" id="9805604at2"/>
<dbReference type="Pfam" id="PF02348">
    <property type="entry name" value="CTP_transf_3"/>
    <property type="match status" value="1"/>
</dbReference>
<dbReference type="GO" id="GO:0008781">
    <property type="term" value="F:N-acylneuraminate cytidylyltransferase activity"/>
    <property type="evidence" value="ECO:0007669"/>
    <property type="project" value="UniProtKB-EC"/>
</dbReference>
<dbReference type="EC" id="2.7.7.43" evidence="1"/>
<dbReference type="STRING" id="425104.Ssed_3104"/>
<organism evidence="1 2">
    <name type="scientific">Shewanella sediminis (strain HAW-EB3)</name>
    <dbReference type="NCBI Taxonomy" id="425104"/>
    <lineage>
        <taxon>Bacteria</taxon>
        <taxon>Pseudomonadati</taxon>
        <taxon>Pseudomonadota</taxon>
        <taxon>Gammaproteobacteria</taxon>
        <taxon>Alteromonadales</taxon>
        <taxon>Shewanellaceae</taxon>
        <taxon>Shewanella</taxon>
    </lineage>
</organism>
<name>A8FXY5_SHESH</name>
<dbReference type="InterPro" id="IPR050793">
    <property type="entry name" value="CMP-NeuNAc_synthase"/>
</dbReference>
<dbReference type="PANTHER" id="PTHR21485:SF6">
    <property type="entry name" value="N-ACYLNEURAMINATE CYTIDYLYLTRANSFERASE-RELATED"/>
    <property type="match status" value="1"/>
</dbReference>
<dbReference type="AlphaFoldDB" id="A8FXY5"/>
<accession>A8FXY5</accession>
<keyword evidence="2" id="KW-1185">Reference proteome</keyword>
<dbReference type="KEGG" id="sse:Ssed_3104"/>
<protein>
    <submittedName>
        <fullName evidence="1">N-acylneuraminate cytidylyltransferase</fullName>
        <ecNumber evidence="1">2.7.7.43</ecNumber>
    </submittedName>
</protein>
<evidence type="ECO:0000313" key="2">
    <source>
        <dbReference type="Proteomes" id="UP000002015"/>
    </source>
</evidence>
<dbReference type="InterPro" id="IPR003329">
    <property type="entry name" value="Cytidylyl_trans"/>
</dbReference>
<dbReference type="CDD" id="cd02513">
    <property type="entry name" value="CMP-NeuAc_Synthase"/>
    <property type="match status" value="1"/>
</dbReference>
<dbReference type="EMBL" id="CP000821">
    <property type="protein sequence ID" value="ABV37708.1"/>
    <property type="molecule type" value="Genomic_DNA"/>
</dbReference>
<dbReference type="SUPFAM" id="SSF53448">
    <property type="entry name" value="Nucleotide-diphospho-sugar transferases"/>
    <property type="match status" value="1"/>
</dbReference>
<dbReference type="Proteomes" id="UP000002015">
    <property type="component" value="Chromosome"/>
</dbReference>
<dbReference type="PANTHER" id="PTHR21485">
    <property type="entry name" value="HAD SUPERFAMILY MEMBERS CMAS AND KDSC"/>
    <property type="match status" value="1"/>
</dbReference>
<reference evidence="1 2" key="1">
    <citation type="submission" date="2007-08" db="EMBL/GenBank/DDBJ databases">
        <title>Complete sequence of Shewanella sediminis HAW-EB3.</title>
        <authorList>
            <consortium name="US DOE Joint Genome Institute"/>
            <person name="Copeland A."/>
            <person name="Lucas S."/>
            <person name="Lapidus A."/>
            <person name="Barry K."/>
            <person name="Glavina del Rio T."/>
            <person name="Dalin E."/>
            <person name="Tice H."/>
            <person name="Pitluck S."/>
            <person name="Chertkov O."/>
            <person name="Brettin T."/>
            <person name="Bruce D."/>
            <person name="Detter J.C."/>
            <person name="Han C."/>
            <person name="Schmutz J."/>
            <person name="Larimer F."/>
            <person name="Land M."/>
            <person name="Hauser L."/>
            <person name="Kyrpides N."/>
            <person name="Kim E."/>
            <person name="Zhao J.-S."/>
            <person name="Richardson P."/>
        </authorList>
    </citation>
    <scope>NUCLEOTIDE SEQUENCE [LARGE SCALE GENOMIC DNA]</scope>
    <source>
        <strain evidence="1 2">HAW-EB3</strain>
    </source>
</reference>
<proteinExistence type="predicted"/>
<dbReference type="HOGENOM" id="CLU_042930_1_1_6"/>
<gene>
    <name evidence="1" type="ordered locus">Ssed_3104</name>
</gene>